<evidence type="ECO:0000313" key="1">
    <source>
        <dbReference type="EMBL" id="KAJ8873472.1"/>
    </source>
</evidence>
<accession>A0ABQ9GN91</accession>
<dbReference type="Proteomes" id="UP001159363">
    <property type="component" value="Chromosome 9"/>
</dbReference>
<keyword evidence="2" id="KW-1185">Reference proteome</keyword>
<evidence type="ECO:0000313" key="2">
    <source>
        <dbReference type="Proteomes" id="UP001159363"/>
    </source>
</evidence>
<name>A0ABQ9GN91_9NEOP</name>
<sequence length="108" mass="12292">MSRPLVKKTSKLRHESCEPSSYFNFHLCQHSLRVYHQVQAWKSNVFSTKDWGWAVEQGQYKPVTPPLPPASDNLLHLVRCGCKGDCTRNEECKRSGMTCTTMCSECPG</sequence>
<gene>
    <name evidence="1" type="ORF">PR048_024290</name>
</gene>
<protein>
    <recommendedName>
        <fullName evidence="3">WAP domain-containing protein</fullName>
    </recommendedName>
</protein>
<reference evidence="1 2" key="1">
    <citation type="submission" date="2023-02" db="EMBL/GenBank/DDBJ databases">
        <title>LHISI_Scaffold_Assembly.</title>
        <authorList>
            <person name="Stuart O.P."/>
            <person name="Cleave R."/>
            <person name="Magrath M.J.L."/>
            <person name="Mikheyev A.S."/>
        </authorList>
    </citation>
    <scope>NUCLEOTIDE SEQUENCE [LARGE SCALE GENOMIC DNA]</scope>
    <source>
        <strain evidence="1">Daus_M_001</strain>
        <tissue evidence="1">Leg muscle</tissue>
    </source>
</reference>
<organism evidence="1 2">
    <name type="scientific">Dryococelus australis</name>
    <dbReference type="NCBI Taxonomy" id="614101"/>
    <lineage>
        <taxon>Eukaryota</taxon>
        <taxon>Metazoa</taxon>
        <taxon>Ecdysozoa</taxon>
        <taxon>Arthropoda</taxon>
        <taxon>Hexapoda</taxon>
        <taxon>Insecta</taxon>
        <taxon>Pterygota</taxon>
        <taxon>Neoptera</taxon>
        <taxon>Polyneoptera</taxon>
        <taxon>Phasmatodea</taxon>
        <taxon>Verophasmatodea</taxon>
        <taxon>Anareolatae</taxon>
        <taxon>Phasmatidae</taxon>
        <taxon>Eurycanthinae</taxon>
        <taxon>Dryococelus</taxon>
    </lineage>
</organism>
<dbReference type="EMBL" id="JARBHB010000010">
    <property type="protein sequence ID" value="KAJ8873472.1"/>
    <property type="molecule type" value="Genomic_DNA"/>
</dbReference>
<evidence type="ECO:0008006" key="3">
    <source>
        <dbReference type="Google" id="ProtNLM"/>
    </source>
</evidence>
<proteinExistence type="predicted"/>
<comment type="caution">
    <text evidence="1">The sequence shown here is derived from an EMBL/GenBank/DDBJ whole genome shotgun (WGS) entry which is preliminary data.</text>
</comment>